<evidence type="ECO:0000256" key="4">
    <source>
        <dbReference type="SAM" id="MobiDB-lite"/>
    </source>
</evidence>
<feature type="compositionally biased region" description="Polar residues" evidence="4">
    <location>
        <begin position="1"/>
        <end position="11"/>
    </location>
</feature>
<sequence>MIQTNKPNAQIATRKGKFEERDEPEDVESLARELEARVLRPIRLRRSLRSGGGGGGAGPVVEVVLAPQLLEEPLPLRPRVLRRHRGAIGGGGGGSGGGEEDDRDGGGGRDRVAARTEERGMRGRSLGEAMGGGGGGGRGGRKWRAADGPVDFVAGSLFGRVPPADAVMLKWILHDWDDEVCVRILQKCKEAIPSREAGGKVIVVEQVTGSSPEQKSTEMQHFFDVWMMILIGGRERDEQEWCKIFTEAGFSDYKIAATLGLRSVIEKHGRVELLEQQIMEQYWVDDDLFIAAQSDLWNHLFVFLKSMSLKCAVELGIPDAIHRHGGPTSVPDLVAALDLPAARLPQLRRLMRMLAFSNLFTRQTSEAATGGEEEDLYGLTPTSRLLVDDAGGRRSLAPFVRSVFDPVLMAPSLRLGDWFKAADGIATPFEAVYGSDIWDVTSRNPEFNAAFNEGMAADGRFIMDVVVRKCGHVFCGLRSLVDVGGGTGAAARAIAEAFPGVTCAVLDLPQVVQGLPADGPVEFIAGSMFERVPLADAVMLKWVLHDWDDEDCVRILRRCKEAIPPREAGGKVIVIEPVIGSSPEEKSTAAQLFIDMWMMIQAGGRERDELEWRKIFTKAGFSDYKIVATLGFRSVIEVLDLKLYSFNLDFDQVLLSSTGTTIYSSRLLFVFLKSMSLKSAVELGIPDAIHRHRGPISVPDLIAALNLPAARLPPLRRLMRMLALSRLFTRQTSEAAAGGEEEDLYGLTLTSRLLVDDAGGRRSLAPFVRAILDPVQTVPSLHVGDWFKAADGIVTPFEAVHGEDFWGVTSCNPEFNAAFNEGMAADGRFIMDVVVRKCGHVFRGLRSLVDVGGGTGAAARTITEAFPHVKCAVLELPLVVQGLPADGPVEFVAGSMFERVPPADAVMLKWVLHDWDDEDCVRILQRCREAIPSREAGGKELVIGSSPEEKATETQLFFDVWMMVQAGGRERNEQEWCKIFTEAGFSDYKIAATLGFRSIIEVFP</sequence>
<dbReference type="PANTHER" id="PTHR11746">
    <property type="entry name" value="O-METHYLTRANSFERASE"/>
    <property type="match status" value="1"/>
</dbReference>
<keyword evidence="3" id="KW-0949">S-adenosyl-L-methionine</keyword>
<feature type="domain" description="O-methyltransferase C-terminal" evidence="5">
    <location>
        <begin position="147"/>
        <end position="251"/>
    </location>
</feature>
<organism evidence="7">
    <name type="scientific">Ananas comosus var. bracteatus</name>
    <name type="common">red pineapple</name>
    <dbReference type="NCBI Taxonomy" id="296719"/>
    <lineage>
        <taxon>Eukaryota</taxon>
        <taxon>Viridiplantae</taxon>
        <taxon>Streptophyta</taxon>
        <taxon>Embryophyta</taxon>
        <taxon>Tracheophyta</taxon>
        <taxon>Spermatophyta</taxon>
        <taxon>Magnoliopsida</taxon>
        <taxon>Liliopsida</taxon>
        <taxon>Poales</taxon>
        <taxon>Bromeliaceae</taxon>
        <taxon>Bromelioideae</taxon>
        <taxon>Ananas</taxon>
    </lineage>
</organism>
<dbReference type="Pfam" id="PF00891">
    <property type="entry name" value="Methyltransf_2"/>
    <property type="match status" value="3"/>
</dbReference>
<accession>A0A6V7PTZ1</accession>
<feature type="compositionally biased region" description="Basic and acidic residues" evidence="4">
    <location>
        <begin position="104"/>
        <end position="121"/>
    </location>
</feature>
<feature type="domain" description="O-methyltransferase C-terminal" evidence="5">
    <location>
        <begin position="415"/>
        <end position="622"/>
    </location>
</feature>
<gene>
    <name evidence="7" type="ORF">CB5_LOCUS17531</name>
</gene>
<dbReference type="InterPro" id="IPR016461">
    <property type="entry name" value="COMT-like"/>
</dbReference>
<feature type="region of interest" description="Disordered" evidence="4">
    <location>
        <begin position="85"/>
        <end position="142"/>
    </location>
</feature>
<dbReference type="SUPFAM" id="SSF46785">
    <property type="entry name" value="Winged helix' DNA-binding domain"/>
    <property type="match status" value="2"/>
</dbReference>
<dbReference type="PROSITE" id="PS51683">
    <property type="entry name" value="SAM_OMT_II"/>
    <property type="match status" value="3"/>
</dbReference>
<evidence type="ECO:0000256" key="1">
    <source>
        <dbReference type="ARBA" id="ARBA00022603"/>
    </source>
</evidence>
<evidence type="ECO:0000313" key="7">
    <source>
        <dbReference type="EMBL" id="CAD1834320.1"/>
    </source>
</evidence>
<evidence type="ECO:0000256" key="2">
    <source>
        <dbReference type="ARBA" id="ARBA00022679"/>
    </source>
</evidence>
<keyword evidence="2" id="KW-0808">Transferase</keyword>
<name>A0A6V7PTZ1_ANACO</name>
<dbReference type="EMBL" id="LR862152">
    <property type="protein sequence ID" value="CAD1834320.1"/>
    <property type="molecule type" value="Genomic_DNA"/>
</dbReference>
<dbReference type="InterPro" id="IPR012967">
    <property type="entry name" value="COMT_dimerisation"/>
</dbReference>
<evidence type="ECO:0008006" key="8">
    <source>
        <dbReference type="Google" id="ProtNLM"/>
    </source>
</evidence>
<reference evidence="7" key="1">
    <citation type="submission" date="2020-07" db="EMBL/GenBank/DDBJ databases">
        <authorList>
            <person name="Lin J."/>
        </authorList>
    </citation>
    <scope>NUCLEOTIDE SEQUENCE</scope>
</reference>
<dbReference type="GO" id="GO:0008171">
    <property type="term" value="F:O-methyltransferase activity"/>
    <property type="evidence" value="ECO:0007669"/>
    <property type="project" value="InterPro"/>
</dbReference>
<dbReference type="SUPFAM" id="SSF53335">
    <property type="entry name" value="S-adenosyl-L-methionine-dependent methyltransferases"/>
    <property type="match status" value="3"/>
</dbReference>
<dbReference type="Gene3D" id="3.40.50.150">
    <property type="entry name" value="Vaccinia Virus protein VP39"/>
    <property type="match status" value="3"/>
</dbReference>
<dbReference type="FunFam" id="3.40.50.150:FF:000206">
    <property type="entry name" value="O-methyltransferase ZRP4"/>
    <property type="match status" value="1"/>
</dbReference>
<evidence type="ECO:0000259" key="5">
    <source>
        <dbReference type="Pfam" id="PF00891"/>
    </source>
</evidence>
<dbReference type="GO" id="GO:0046983">
    <property type="term" value="F:protein dimerization activity"/>
    <property type="evidence" value="ECO:0007669"/>
    <property type="project" value="InterPro"/>
</dbReference>
<feature type="compositionally biased region" description="Gly residues" evidence="4">
    <location>
        <begin position="87"/>
        <end position="97"/>
    </location>
</feature>
<proteinExistence type="predicted"/>
<dbReference type="InterPro" id="IPR036388">
    <property type="entry name" value="WH-like_DNA-bd_sf"/>
</dbReference>
<keyword evidence="1" id="KW-0489">Methyltransferase</keyword>
<dbReference type="InterPro" id="IPR036390">
    <property type="entry name" value="WH_DNA-bd_sf"/>
</dbReference>
<feature type="domain" description="O-methyltransferase dimerisation" evidence="6">
    <location>
        <begin position="297"/>
        <end position="388"/>
    </location>
</feature>
<feature type="domain" description="O-methyltransferase C-terminal" evidence="5">
    <location>
        <begin position="784"/>
        <end position="986"/>
    </location>
</feature>
<dbReference type="GO" id="GO:0032259">
    <property type="term" value="P:methylation"/>
    <property type="evidence" value="ECO:0007669"/>
    <property type="project" value="UniProtKB-KW"/>
</dbReference>
<dbReference type="AlphaFoldDB" id="A0A6V7PTZ1"/>
<dbReference type="FunFam" id="1.10.10.10:FF:000213">
    <property type="entry name" value="Coniferyl alcohol 9-O-methyltransferase"/>
    <property type="match status" value="1"/>
</dbReference>
<feature type="domain" description="O-methyltransferase dimerisation" evidence="6">
    <location>
        <begin position="666"/>
        <end position="756"/>
    </location>
</feature>
<dbReference type="InterPro" id="IPR029063">
    <property type="entry name" value="SAM-dependent_MTases_sf"/>
</dbReference>
<dbReference type="Pfam" id="PF08100">
    <property type="entry name" value="Dimerisation"/>
    <property type="match status" value="2"/>
</dbReference>
<feature type="compositionally biased region" description="Gly residues" evidence="4">
    <location>
        <begin position="129"/>
        <end position="138"/>
    </location>
</feature>
<dbReference type="Gene3D" id="1.10.10.10">
    <property type="entry name" value="Winged helix-like DNA-binding domain superfamily/Winged helix DNA-binding domain"/>
    <property type="match status" value="2"/>
</dbReference>
<evidence type="ECO:0000259" key="6">
    <source>
        <dbReference type="Pfam" id="PF08100"/>
    </source>
</evidence>
<feature type="region of interest" description="Disordered" evidence="4">
    <location>
        <begin position="1"/>
        <end position="27"/>
    </location>
</feature>
<evidence type="ECO:0000256" key="3">
    <source>
        <dbReference type="ARBA" id="ARBA00022691"/>
    </source>
</evidence>
<dbReference type="FunFam" id="3.40.50.150:FF:000057">
    <property type="entry name" value="O-methyltransferase ZRP4"/>
    <property type="match status" value="1"/>
</dbReference>
<dbReference type="GO" id="GO:0008757">
    <property type="term" value="F:S-adenosylmethionine-dependent methyltransferase activity"/>
    <property type="evidence" value="ECO:0007669"/>
    <property type="project" value="UniProtKB-ARBA"/>
</dbReference>
<protein>
    <recommendedName>
        <fullName evidence="8">Trans-resveratrol di-O-methyltransferase</fullName>
    </recommendedName>
</protein>
<dbReference type="InterPro" id="IPR001077">
    <property type="entry name" value="COMT_C"/>
</dbReference>